<dbReference type="SUPFAM" id="SSF54416">
    <property type="entry name" value="Amine oxidase N-terminal region"/>
    <property type="match status" value="1"/>
</dbReference>
<gene>
    <name evidence="1" type="ORF">B296_00055323</name>
</gene>
<comment type="caution">
    <text evidence="1">The sequence shown here is derived from an EMBL/GenBank/DDBJ whole genome shotgun (WGS) entry which is preliminary data.</text>
</comment>
<dbReference type="Proteomes" id="UP000287651">
    <property type="component" value="Unassembled WGS sequence"/>
</dbReference>
<protein>
    <submittedName>
        <fullName evidence="1">Uncharacterized protein</fullName>
    </submittedName>
</protein>
<dbReference type="InterPro" id="IPR016182">
    <property type="entry name" value="Cu_amine_oxidase_N-reg"/>
</dbReference>
<dbReference type="GO" id="GO:0008131">
    <property type="term" value="F:primary methylamine oxidase activity"/>
    <property type="evidence" value="ECO:0007669"/>
    <property type="project" value="InterPro"/>
</dbReference>
<evidence type="ECO:0000313" key="1">
    <source>
        <dbReference type="EMBL" id="RRT45153.1"/>
    </source>
</evidence>
<dbReference type="GO" id="GO:0048038">
    <property type="term" value="F:quinone binding"/>
    <property type="evidence" value="ECO:0007669"/>
    <property type="project" value="InterPro"/>
</dbReference>
<dbReference type="EMBL" id="AMZH03016020">
    <property type="protein sequence ID" value="RRT45153.1"/>
    <property type="molecule type" value="Genomic_DNA"/>
</dbReference>
<organism evidence="1 2">
    <name type="scientific">Ensete ventricosum</name>
    <name type="common">Abyssinian banana</name>
    <name type="synonym">Musa ensete</name>
    <dbReference type="NCBI Taxonomy" id="4639"/>
    <lineage>
        <taxon>Eukaryota</taxon>
        <taxon>Viridiplantae</taxon>
        <taxon>Streptophyta</taxon>
        <taxon>Embryophyta</taxon>
        <taxon>Tracheophyta</taxon>
        <taxon>Spermatophyta</taxon>
        <taxon>Magnoliopsida</taxon>
        <taxon>Liliopsida</taxon>
        <taxon>Zingiberales</taxon>
        <taxon>Musaceae</taxon>
        <taxon>Ensete</taxon>
    </lineage>
</organism>
<dbReference type="GO" id="GO:0009308">
    <property type="term" value="P:amine metabolic process"/>
    <property type="evidence" value="ECO:0007669"/>
    <property type="project" value="InterPro"/>
</dbReference>
<accession>A0A426Y072</accession>
<sequence length="137" mass="14482">MAATQEKATHPDPPSCDVVGAKGAVQEWVPVADERRAAAPLVEAVGKLIAPAEDVPDPPAKPSSKGHFVCGYYYPLFDLSFGGLTAAIPIVMRAQTSHPLDPLSAAEILVAVATVRAAGATPEVLYMLCFLHELSFW</sequence>
<name>A0A426Y072_ENSVE</name>
<proteinExistence type="predicted"/>
<dbReference type="GO" id="GO:0005507">
    <property type="term" value="F:copper ion binding"/>
    <property type="evidence" value="ECO:0007669"/>
    <property type="project" value="InterPro"/>
</dbReference>
<evidence type="ECO:0000313" key="2">
    <source>
        <dbReference type="Proteomes" id="UP000287651"/>
    </source>
</evidence>
<reference evidence="1 2" key="1">
    <citation type="journal article" date="2014" name="Agronomy (Basel)">
        <title>A Draft Genome Sequence for Ensete ventricosum, the Drought-Tolerant Tree Against Hunger.</title>
        <authorList>
            <person name="Harrison J."/>
            <person name="Moore K.A."/>
            <person name="Paszkiewicz K."/>
            <person name="Jones T."/>
            <person name="Grant M."/>
            <person name="Ambacheew D."/>
            <person name="Muzemil S."/>
            <person name="Studholme D.J."/>
        </authorList>
    </citation>
    <scope>NUCLEOTIDE SEQUENCE [LARGE SCALE GENOMIC DNA]</scope>
</reference>
<dbReference type="Gene3D" id="3.10.450.40">
    <property type="match status" value="1"/>
</dbReference>
<dbReference type="AlphaFoldDB" id="A0A426Y072"/>